<dbReference type="InterPro" id="IPR018674">
    <property type="entry name" value="DUF2142_membrane"/>
</dbReference>
<name>C0E911_9FIRM</name>
<organism evidence="1 2">
    <name type="scientific">[Clostridium] methylpentosum DSM 5476</name>
    <dbReference type="NCBI Taxonomy" id="537013"/>
    <lineage>
        <taxon>Bacteria</taxon>
        <taxon>Bacillati</taxon>
        <taxon>Bacillota</taxon>
        <taxon>Clostridia</taxon>
        <taxon>Eubacteriales</taxon>
        <taxon>Oscillospiraceae</taxon>
        <taxon>Oscillospiraceae incertae sedis</taxon>
    </lineage>
</organism>
<gene>
    <name evidence="1" type="ORF">CLOSTMETH_00306</name>
</gene>
<accession>C0E911</accession>
<sequence length="668" mass="74170">MEKLKRTIGEFAKKYKHILWIAGILLFLLFAAVYVYQNDVGPASREPHRVMDRDSHDTDLGALQQGTIKQQFISVPESIDRISLQFQTFDRVNQGRVDVLIQDTETGTVYVEQSVAMSDIPENGVVDFAFSQKAEGVAQHTFLIELEVRHQSDQNLITLWASDEPAGGSHLEVAGQLVEKELSFLAYSGTNSFLTPVFFAALAFILLCAAALYLLIFVFRAKIHQVFLVLVFMVAILYGLLLTPFSVPDEGSHIDTAYRYSNVMLFKGYGIPDGNMLKRGDDIQKIHFLKTTPDASIYGSMAREFFEPLQDGNLVEIQGESVGTVPWLYLPSAAGLTIGRLLHLGTFPMLYLGRLFNLLTFALCVYFAIKKAPLGKMIFFAAALLPMTIQLAFSFSYDAVINGLAFLFVANCLYLAYGTERIKLRDLILLCVLGILLAPCKNGAYLPICFVSLMIPKKGFEAPKQYWLFLVALLGTSVLSFGINSFSAVFRATSAQGAEHIIPWAGSPGYTIGFIFSNPMTFLLLLINTLVQKGDFYVTSLLGKELGWFEIPINLTIIAAFFVLLLLSSLKKQDEPQSIKLGGKLWMAFLCAGVFLIVELGMFTGWTPLGFSTIEGVQGRYFLPILPLLLLLVRNSNLTLQKSIDRPIMYAVFLTQMFAVGSMAQAIL</sequence>
<reference evidence="1 2" key="2">
    <citation type="submission" date="2009-02" db="EMBL/GenBank/DDBJ databases">
        <title>Draft genome sequence of Clostridium methylpentosum (DSM 5476).</title>
        <authorList>
            <person name="Sudarsanam P."/>
            <person name="Ley R."/>
            <person name="Guruge J."/>
            <person name="Turnbaugh P.J."/>
            <person name="Mahowald M."/>
            <person name="Liep D."/>
            <person name="Gordon J."/>
        </authorList>
    </citation>
    <scope>NUCLEOTIDE SEQUENCE [LARGE SCALE GENOMIC DNA]</scope>
    <source>
        <strain evidence="1 2">DSM 5476</strain>
    </source>
</reference>
<protein>
    <recommendedName>
        <fullName evidence="3">DUF2142 domain-containing protein</fullName>
    </recommendedName>
</protein>
<evidence type="ECO:0008006" key="3">
    <source>
        <dbReference type="Google" id="ProtNLM"/>
    </source>
</evidence>
<reference evidence="1 2" key="1">
    <citation type="submission" date="2009-01" db="EMBL/GenBank/DDBJ databases">
        <authorList>
            <person name="Fulton L."/>
            <person name="Clifton S."/>
            <person name="Fulton B."/>
            <person name="Xu J."/>
            <person name="Minx P."/>
            <person name="Pepin K.H."/>
            <person name="Johnson M."/>
            <person name="Bhonagiri V."/>
            <person name="Nash W.E."/>
            <person name="Mardis E.R."/>
            <person name="Wilson R.K."/>
        </authorList>
    </citation>
    <scope>NUCLEOTIDE SEQUENCE [LARGE SCALE GENOMIC DNA]</scope>
    <source>
        <strain evidence="1 2">DSM 5476</strain>
    </source>
</reference>
<dbReference type="AlphaFoldDB" id="C0E911"/>
<dbReference type="Pfam" id="PF09913">
    <property type="entry name" value="DUF2142"/>
    <property type="match status" value="1"/>
</dbReference>
<proteinExistence type="predicted"/>
<keyword evidence="2" id="KW-1185">Reference proteome</keyword>
<dbReference type="HOGENOM" id="CLU_025380_0_1_9"/>
<dbReference type="EMBL" id="ACEC01000014">
    <property type="protein sequence ID" value="EEG32040.1"/>
    <property type="molecule type" value="Genomic_DNA"/>
</dbReference>
<evidence type="ECO:0000313" key="1">
    <source>
        <dbReference type="EMBL" id="EEG32040.1"/>
    </source>
</evidence>
<evidence type="ECO:0000313" key="2">
    <source>
        <dbReference type="Proteomes" id="UP000003340"/>
    </source>
</evidence>
<dbReference type="Proteomes" id="UP000003340">
    <property type="component" value="Unassembled WGS sequence"/>
</dbReference>
<comment type="caution">
    <text evidence="1">The sequence shown here is derived from an EMBL/GenBank/DDBJ whole genome shotgun (WGS) entry which is preliminary data.</text>
</comment>
<dbReference type="STRING" id="537013.CLOSTMETH_00306"/>
<dbReference type="eggNOG" id="COG4713">
    <property type="taxonomic scope" value="Bacteria"/>
</dbReference>